<dbReference type="PROSITE" id="PS51225">
    <property type="entry name" value="MARVEL"/>
    <property type="match status" value="1"/>
</dbReference>
<dbReference type="Pfam" id="PF01284">
    <property type="entry name" value="MARVEL"/>
    <property type="match status" value="1"/>
</dbReference>
<keyword evidence="10" id="KW-1185">Reference proteome</keyword>
<evidence type="ECO:0000313" key="9">
    <source>
        <dbReference type="EMBL" id="KFO19954.1"/>
    </source>
</evidence>
<feature type="transmembrane region" description="Helical" evidence="7">
    <location>
        <begin position="151"/>
        <end position="171"/>
    </location>
</feature>
<evidence type="ECO:0000259" key="8">
    <source>
        <dbReference type="PROSITE" id="PS51225"/>
    </source>
</evidence>
<evidence type="ECO:0000256" key="6">
    <source>
        <dbReference type="SAM" id="MobiDB-lite"/>
    </source>
</evidence>
<feature type="transmembrane region" description="Helical" evidence="7">
    <location>
        <begin position="115"/>
        <end position="139"/>
    </location>
</feature>
<feature type="region of interest" description="Disordered" evidence="6">
    <location>
        <begin position="1"/>
        <end position="35"/>
    </location>
</feature>
<evidence type="ECO:0000256" key="7">
    <source>
        <dbReference type="SAM" id="Phobius"/>
    </source>
</evidence>
<dbReference type="InterPro" id="IPR008253">
    <property type="entry name" value="Marvel"/>
</dbReference>
<sequence length="237" mass="26736">MADKGPPHPAKPGEENKDEKKEGDQLKVQPKDEVGTRKGCRRYRWELNDSNKEFWVLGHGPVKFLSLGCLIAALFLFWSTFSVHPILTLIITMEISIFCFFILLYTFALHRYMPFILWPVADLLNDLFICVFLGGGIYFAVQKQPEMPVNYLIAVVLMGVAAFFAFLDIYFQRKHFKGKRIKRNILVPPQPDKSAAAQGEKTPGKEPEKPGDKGKPADKAAADKGKEKDKAPPKGKK</sequence>
<dbReference type="Proteomes" id="UP000028990">
    <property type="component" value="Unassembled WGS sequence"/>
</dbReference>
<proteinExistence type="predicted"/>
<comment type="subcellular location">
    <subcellularLocation>
        <location evidence="1">Membrane</location>
        <topology evidence="1">Multi-pass membrane protein</topology>
    </subcellularLocation>
</comment>
<reference evidence="9 10" key="1">
    <citation type="submission" date="2013-11" db="EMBL/GenBank/DDBJ databases">
        <title>The Damaraland mole rat (Fukomys damarensis) genome and evolution of African mole rats.</title>
        <authorList>
            <person name="Gladyshev V.N."/>
            <person name="Fang X."/>
        </authorList>
    </citation>
    <scope>NUCLEOTIDE SEQUENCE [LARGE SCALE GENOMIC DNA]</scope>
    <source>
        <tissue evidence="9">Liver</tissue>
    </source>
</reference>
<keyword evidence="4 5" id="KW-0472">Membrane</keyword>
<feature type="transmembrane region" description="Helical" evidence="7">
    <location>
        <begin position="62"/>
        <end position="80"/>
    </location>
</feature>
<gene>
    <name evidence="9" type="ORF">H920_18581</name>
</gene>
<evidence type="ECO:0000256" key="1">
    <source>
        <dbReference type="ARBA" id="ARBA00004141"/>
    </source>
</evidence>
<evidence type="ECO:0000256" key="4">
    <source>
        <dbReference type="ARBA" id="ARBA00023136"/>
    </source>
</evidence>
<evidence type="ECO:0000256" key="3">
    <source>
        <dbReference type="ARBA" id="ARBA00022989"/>
    </source>
</evidence>
<accession>A0A091CM94</accession>
<dbReference type="eggNOG" id="KOG4788">
    <property type="taxonomic scope" value="Eukaryota"/>
</dbReference>
<dbReference type="GO" id="GO:0016020">
    <property type="term" value="C:membrane"/>
    <property type="evidence" value="ECO:0007669"/>
    <property type="project" value="UniProtKB-SubCell"/>
</dbReference>
<keyword evidence="3 7" id="KW-1133">Transmembrane helix</keyword>
<feature type="region of interest" description="Disordered" evidence="6">
    <location>
        <begin position="188"/>
        <end position="237"/>
    </location>
</feature>
<dbReference type="OrthoDB" id="9634153at2759"/>
<evidence type="ECO:0000256" key="5">
    <source>
        <dbReference type="PROSITE-ProRule" id="PRU00581"/>
    </source>
</evidence>
<name>A0A091CM94_FUKDA</name>
<dbReference type="AlphaFoldDB" id="A0A091CM94"/>
<dbReference type="EMBL" id="KN124866">
    <property type="protein sequence ID" value="KFO19954.1"/>
    <property type="molecule type" value="Genomic_DNA"/>
</dbReference>
<evidence type="ECO:0000313" key="10">
    <source>
        <dbReference type="Proteomes" id="UP000028990"/>
    </source>
</evidence>
<feature type="transmembrane region" description="Helical" evidence="7">
    <location>
        <begin position="86"/>
        <end position="108"/>
    </location>
</feature>
<feature type="domain" description="MARVEL" evidence="8">
    <location>
        <begin position="54"/>
        <end position="177"/>
    </location>
</feature>
<protein>
    <submittedName>
        <fullName evidence="9">CKLF-like MARVEL transmembrane domain-containing protein 2</fullName>
    </submittedName>
</protein>
<evidence type="ECO:0000256" key="2">
    <source>
        <dbReference type="ARBA" id="ARBA00022692"/>
    </source>
</evidence>
<keyword evidence="2 5" id="KW-0812">Transmembrane</keyword>
<feature type="compositionally biased region" description="Basic and acidic residues" evidence="6">
    <location>
        <begin position="202"/>
        <end position="237"/>
    </location>
</feature>
<organism evidence="9 10">
    <name type="scientific">Fukomys damarensis</name>
    <name type="common">Damaraland mole rat</name>
    <name type="synonym">Cryptomys damarensis</name>
    <dbReference type="NCBI Taxonomy" id="885580"/>
    <lineage>
        <taxon>Eukaryota</taxon>
        <taxon>Metazoa</taxon>
        <taxon>Chordata</taxon>
        <taxon>Craniata</taxon>
        <taxon>Vertebrata</taxon>
        <taxon>Euteleostomi</taxon>
        <taxon>Mammalia</taxon>
        <taxon>Eutheria</taxon>
        <taxon>Euarchontoglires</taxon>
        <taxon>Glires</taxon>
        <taxon>Rodentia</taxon>
        <taxon>Hystricomorpha</taxon>
        <taxon>Bathyergidae</taxon>
        <taxon>Fukomys</taxon>
    </lineage>
</organism>